<dbReference type="PROSITE" id="PS51078">
    <property type="entry name" value="ICLR_ED"/>
    <property type="match status" value="1"/>
</dbReference>
<evidence type="ECO:0000256" key="2">
    <source>
        <dbReference type="ARBA" id="ARBA00023125"/>
    </source>
</evidence>
<keyword evidence="1" id="KW-0805">Transcription regulation</keyword>
<accession>A0A328HJE0</accession>
<evidence type="ECO:0000256" key="3">
    <source>
        <dbReference type="ARBA" id="ARBA00023163"/>
    </source>
</evidence>
<keyword evidence="3" id="KW-0804">Transcription</keyword>
<dbReference type="PANTHER" id="PTHR30136">
    <property type="entry name" value="HELIX-TURN-HELIX TRANSCRIPTIONAL REGULATOR, ICLR FAMILY"/>
    <property type="match status" value="1"/>
</dbReference>
<evidence type="ECO:0000259" key="5">
    <source>
        <dbReference type="PROSITE" id="PS51078"/>
    </source>
</evidence>
<gene>
    <name evidence="6" type="ORF">DBZ45_04690</name>
</gene>
<dbReference type="Pfam" id="PF09339">
    <property type="entry name" value="HTH_IclR"/>
    <property type="match status" value="1"/>
</dbReference>
<dbReference type="InterPro" id="IPR050707">
    <property type="entry name" value="HTH_MetabolicPath_Reg"/>
</dbReference>
<dbReference type="InterPro" id="IPR036390">
    <property type="entry name" value="WH_DNA-bd_sf"/>
</dbReference>
<organism evidence="6 7">
    <name type="scientific">Arthrobacter globiformis</name>
    <dbReference type="NCBI Taxonomy" id="1665"/>
    <lineage>
        <taxon>Bacteria</taxon>
        <taxon>Bacillati</taxon>
        <taxon>Actinomycetota</taxon>
        <taxon>Actinomycetes</taxon>
        <taxon>Micrococcales</taxon>
        <taxon>Micrococcaceae</taxon>
        <taxon>Arthrobacter</taxon>
    </lineage>
</organism>
<dbReference type="PANTHER" id="PTHR30136:SF39">
    <property type="entry name" value="TRANSCRIPTIONAL REGULATORY PROTEIN"/>
    <property type="match status" value="1"/>
</dbReference>
<feature type="domain" description="HTH iclR-type" evidence="4">
    <location>
        <begin position="11"/>
        <end position="71"/>
    </location>
</feature>
<dbReference type="InterPro" id="IPR005471">
    <property type="entry name" value="Tscrpt_reg_IclR_N"/>
</dbReference>
<evidence type="ECO:0000256" key="1">
    <source>
        <dbReference type="ARBA" id="ARBA00023015"/>
    </source>
</evidence>
<reference evidence="6 7" key="1">
    <citation type="submission" date="2018-04" db="EMBL/GenBank/DDBJ databases">
        <title>Bacteria isolated from cave deposits of Manipur.</title>
        <authorList>
            <person name="Sahoo D."/>
            <person name="Sarangthem I."/>
            <person name="Nandeibam J."/>
        </authorList>
    </citation>
    <scope>NUCLEOTIDE SEQUENCE [LARGE SCALE GENOMIC DNA]</scope>
    <source>
        <strain evidence="7">mrc11</strain>
    </source>
</reference>
<protein>
    <submittedName>
        <fullName evidence="6">IclR family transcriptional regulator</fullName>
    </submittedName>
</protein>
<dbReference type="AlphaFoldDB" id="A0A328HJE0"/>
<keyword evidence="2" id="KW-0238">DNA-binding</keyword>
<dbReference type="GO" id="GO:0045892">
    <property type="term" value="P:negative regulation of DNA-templated transcription"/>
    <property type="evidence" value="ECO:0007669"/>
    <property type="project" value="TreeGrafter"/>
</dbReference>
<dbReference type="EMBL" id="QLNP01000062">
    <property type="protein sequence ID" value="RAM38314.1"/>
    <property type="molecule type" value="Genomic_DNA"/>
</dbReference>
<dbReference type="InterPro" id="IPR036388">
    <property type="entry name" value="WH-like_DNA-bd_sf"/>
</dbReference>
<dbReference type="OrthoDB" id="4068713at2"/>
<dbReference type="Gene3D" id="3.30.450.40">
    <property type="match status" value="1"/>
</dbReference>
<evidence type="ECO:0000259" key="4">
    <source>
        <dbReference type="PROSITE" id="PS51077"/>
    </source>
</evidence>
<dbReference type="PROSITE" id="PS51077">
    <property type="entry name" value="HTH_ICLR"/>
    <property type="match status" value="1"/>
</dbReference>
<dbReference type="GO" id="GO:0003700">
    <property type="term" value="F:DNA-binding transcription factor activity"/>
    <property type="evidence" value="ECO:0007669"/>
    <property type="project" value="TreeGrafter"/>
</dbReference>
<dbReference type="Proteomes" id="UP000249166">
    <property type="component" value="Unassembled WGS sequence"/>
</dbReference>
<evidence type="ECO:0000313" key="7">
    <source>
        <dbReference type="Proteomes" id="UP000249166"/>
    </source>
</evidence>
<sequence>MSATENAAAPLLVLKKITSILDAFSLIRPEMSLAELRAETGLPHSTVQRLVTNMVHEGMLDRRGDHFRIGIRMAHWAAPARQGLDFLELLTPVIRRLRDELGETVCIFRESQGSRVCVALAETRRVLRRAVEVGDIMPIHAGSAGRVLLAWNTDLAERVYGSGLRSITNQTITDAASLDAAVTKTRADGFAITTGERVSGASGLSVPIFGPQAELYGALTVMGPTMRMPYDVCASWIEPVVAAAAEGTRLIGGSLPSEEVPIS</sequence>
<dbReference type="Pfam" id="PF01614">
    <property type="entry name" value="IclR_C"/>
    <property type="match status" value="1"/>
</dbReference>
<dbReference type="InterPro" id="IPR029016">
    <property type="entry name" value="GAF-like_dom_sf"/>
</dbReference>
<dbReference type="InterPro" id="IPR014757">
    <property type="entry name" value="Tscrpt_reg_IclR_C"/>
</dbReference>
<evidence type="ECO:0000313" key="6">
    <source>
        <dbReference type="EMBL" id="RAM38314.1"/>
    </source>
</evidence>
<feature type="domain" description="IclR-ED" evidence="5">
    <location>
        <begin position="72"/>
        <end position="253"/>
    </location>
</feature>
<dbReference type="Gene3D" id="1.10.10.10">
    <property type="entry name" value="Winged helix-like DNA-binding domain superfamily/Winged helix DNA-binding domain"/>
    <property type="match status" value="1"/>
</dbReference>
<dbReference type="GO" id="GO:0003677">
    <property type="term" value="F:DNA binding"/>
    <property type="evidence" value="ECO:0007669"/>
    <property type="project" value="UniProtKB-KW"/>
</dbReference>
<proteinExistence type="predicted"/>
<dbReference type="SMART" id="SM00346">
    <property type="entry name" value="HTH_ICLR"/>
    <property type="match status" value="1"/>
</dbReference>
<dbReference type="SUPFAM" id="SSF55781">
    <property type="entry name" value="GAF domain-like"/>
    <property type="match status" value="1"/>
</dbReference>
<name>A0A328HJE0_ARTGO</name>
<comment type="caution">
    <text evidence="6">The sequence shown here is derived from an EMBL/GenBank/DDBJ whole genome shotgun (WGS) entry which is preliminary data.</text>
</comment>
<dbReference type="RefSeq" id="WP_111902783.1">
    <property type="nucleotide sequence ID" value="NZ_QLNP01000062.1"/>
</dbReference>
<dbReference type="SUPFAM" id="SSF46785">
    <property type="entry name" value="Winged helix' DNA-binding domain"/>
    <property type="match status" value="1"/>
</dbReference>